<dbReference type="RefSeq" id="XP_019087314.1">
    <property type="nucleotide sequence ID" value="XM_019231769.1"/>
</dbReference>
<dbReference type="Proteomes" id="UP000694864">
    <property type="component" value="Chromosome 11"/>
</dbReference>
<reference evidence="3" key="2">
    <citation type="submission" date="2025-08" db="UniProtKB">
        <authorList>
            <consortium name="RefSeq"/>
        </authorList>
    </citation>
    <scope>IDENTIFICATION</scope>
    <source>
        <tissue evidence="3">Leaf</tissue>
    </source>
</reference>
<dbReference type="InterPro" id="IPR036397">
    <property type="entry name" value="RNaseH_sf"/>
</dbReference>
<dbReference type="Pfam" id="PF00078">
    <property type="entry name" value="RVT_1"/>
    <property type="match status" value="1"/>
</dbReference>
<proteinExistence type="predicted"/>
<keyword evidence="2" id="KW-1185">Reference proteome</keyword>
<sequence length="898" mass="101274">MLALFETHAGGDRANRICQGLGFENSFRVDAVGQSGGLWLLWRTGVGTVTIVATSDQFIHATVTNGTEKIHVIAVYAAPSLCPEAKGDPSKRPFGFEAAWLHPPGFKDLLSTSWNNELATPEALQMLQSKLKKWNREIFGDVNKRKFHLLEELKVVQDMLNSTQTDDLISKEEQLSPELDVVLEQEEMIWFQKSREKWIVVGDRNTTYFHTSTIVRRRRNHIEMLKKDDGVWVSDSSEFETLAVGYYKKLYSMEDVDQGGEPLPQEMVGDSAIRFVYNFFQSNELPCGANEALLVLIENVERPERIMQFRPISLCNVLFKVITKVMVLRLKKLMNKLIGPAQTSFILGRLGHDNIVVVQEDVHSMRHKKGRKGWMLLKLDLEKAYDRIRWDFLEETLRVAGLPARDRTEPFKAERGLRQGDPLSPYLFVLCLERLCHQIEFSVASKAWKPITIACGGPKLSHVCFADDLILFAEASFGQIRDIRKVLEQFCLASGQKVSLEKSKIFFSDNVGRELATMISEESGIKATGDLGKYLGTFLEFGRKSALTKVVLTSIPVHSMSTIALPASTLDRLDQISRSFLWGSTYAKKKATASGMASGLSWVVGDGRDIKFWSDQWMMGEPLIGLSTGQLPGDAMRLMLGALVVDSITSAKDRISWGECSDGLFTVRSAYDLLTRDPAPKQNMRRCLPLSDYNKLERHRRHLSDTAVYSVCNQGYETILHALRDCPAIAEDEIDGTPWATRFAMCVWWGWKWRCGNVFDSCGKCRDQVLFIKNIAREVYVAHVTTRRNQVVVREERLIKWLRPSAGWIKLNTDGASRGNPGLATAGGLLRDEDGQWCGGFVLNIGICSAPLAGLWGVYYGLYIAWECRVTRWISELYVHFAVRFSDSQRSAEAGEVD</sequence>
<dbReference type="InterPro" id="IPR043502">
    <property type="entry name" value="DNA/RNA_pol_sf"/>
</dbReference>
<dbReference type="PROSITE" id="PS50878">
    <property type="entry name" value="RT_POL"/>
    <property type="match status" value="1"/>
</dbReference>
<accession>A0ABM1QKM6</accession>
<dbReference type="CDD" id="cd01650">
    <property type="entry name" value="RT_nLTR_like"/>
    <property type="match status" value="1"/>
</dbReference>
<dbReference type="SUPFAM" id="SSF56672">
    <property type="entry name" value="DNA/RNA polymerases"/>
    <property type="match status" value="1"/>
</dbReference>
<protein>
    <submittedName>
        <fullName evidence="3">Uncharacterized protein LOC109127232</fullName>
    </submittedName>
</protein>
<dbReference type="GeneID" id="109127232"/>
<name>A0ABM1QKM6_CAMSA</name>
<dbReference type="InterPro" id="IPR044730">
    <property type="entry name" value="RNase_H-like_dom_plant"/>
</dbReference>
<dbReference type="CDD" id="cd06222">
    <property type="entry name" value="RNase_H_like"/>
    <property type="match status" value="1"/>
</dbReference>
<dbReference type="SUPFAM" id="SSF53098">
    <property type="entry name" value="Ribonuclease H-like"/>
    <property type="match status" value="1"/>
</dbReference>
<evidence type="ECO:0000259" key="1">
    <source>
        <dbReference type="PROSITE" id="PS50878"/>
    </source>
</evidence>
<dbReference type="Pfam" id="PF13456">
    <property type="entry name" value="RVT_3"/>
    <property type="match status" value="1"/>
</dbReference>
<dbReference type="InterPro" id="IPR012337">
    <property type="entry name" value="RNaseH-like_sf"/>
</dbReference>
<dbReference type="Gene3D" id="3.30.420.10">
    <property type="entry name" value="Ribonuclease H-like superfamily/Ribonuclease H"/>
    <property type="match status" value="1"/>
</dbReference>
<evidence type="ECO:0000313" key="3">
    <source>
        <dbReference type="RefSeq" id="XP_019087314.1"/>
    </source>
</evidence>
<dbReference type="InterPro" id="IPR002156">
    <property type="entry name" value="RNaseH_domain"/>
</dbReference>
<reference evidence="2" key="1">
    <citation type="journal article" date="2014" name="Nat. Commun.">
        <title>The emerging biofuel crop Camelina sativa retains a highly undifferentiated hexaploid genome structure.</title>
        <authorList>
            <person name="Kagale S."/>
            <person name="Koh C."/>
            <person name="Nixon J."/>
            <person name="Bollina V."/>
            <person name="Clarke W.E."/>
            <person name="Tuteja R."/>
            <person name="Spillane C."/>
            <person name="Robinson S.J."/>
            <person name="Links M.G."/>
            <person name="Clarke C."/>
            <person name="Higgins E.E."/>
            <person name="Huebert T."/>
            <person name="Sharpe A.G."/>
            <person name="Parkin I.A."/>
        </authorList>
    </citation>
    <scope>NUCLEOTIDE SEQUENCE [LARGE SCALE GENOMIC DNA]</scope>
    <source>
        <strain evidence="2">cv. DH55</strain>
    </source>
</reference>
<feature type="domain" description="Reverse transcriptase" evidence="1">
    <location>
        <begin position="281"/>
        <end position="539"/>
    </location>
</feature>
<organism evidence="2 3">
    <name type="scientific">Camelina sativa</name>
    <name type="common">False flax</name>
    <name type="synonym">Myagrum sativum</name>
    <dbReference type="NCBI Taxonomy" id="90675"/>
    <lineage>
        <taxon>Eukaryota</taxon>
        <taxon>Viridiplantae</taxon>
        <taxon>Streptophyta</taxon>
        <taxon>Embryophyta</taxon>
        <taxon>Tracheophyta</taxon>
        <taxon>Spermatophyta</taxon>
        <taxon>Magnoliopsida</taxon>
        <taxon>eudicotyledons</taxon>
        <taxon>Gunneridae</taxon>
        <taxon>Pentapetalae</taxon>
        <taxon>rosids</taxon>
        <taxon>malvids</taxon>
        <taxon>Brassicales</taxon>
        <taxon>Brassicaceae</taxon>
        <taxon>Camelineae</taxon>
        <taxon>Camelina</taxon>
    </lineage>
</organism>
<dbReference type="InterPro" id="IPR000477">
    <property type="entry name" value="RT_dom"/>
</dbReference>
<gene>
    <name evidence="3" type="primary">LOC109127232</name>
</gene>
<evidence type="ECO:0000313" key="2">
    <source>
        <dbReference type="Proteomes" id="UP000694864"/>
    </source>
</evidence>
<dbReference type="PANTHER" id="PTHR19446">
    <property type="entry name" value="REVERSE TRANSCRIPTASES"/>
    <property type="match status" value="1"/>
</dbReference>